<gene>
    <name evidence="1" type="ORF">OG835_34420</name>
</gene>
<evidence type="ECO:0000313" key="1">
    <source>
        <dbReference type="EMBL" id="WSC01602.1"/>
    </source>
</evidence>
<reference evidence="1" key="1">
    <citation type="submission" date="2022-10" db="EMBL/GenBank/DDBJ databases">
        <title>The complete genomes of actinobacterial strains from the NBC collection.</title>
        <authorList>
            <person name="Joergensen T.S."/>
            <person name="Alvarez Arevalo M."/>
            <person name="Sterndorff E.B."/>
            <person name="Faurdal D."/>
            <person name="Vuksanovic O."/>
            <person name="Mourched A.-S."/>
            <person name="Charusanti P."/>
            <person name="Shaw S."/>
            <person name="Blin K."/>
            <person name="Weber T."/>
        </authorList>
    </citation>
    <scope>NUCLEOTIDE SEQUENCE</scope>
    <source>
        <strain evidence="1">NBC 01771</strain>
    </source>
</reference>
<keyword evidence="2" id="KW-1185">Reference proteome</keyword>
<sequence length="157" mass="17893">MTTITEQSQTWQGEGGTAEWTQAWDRTRELIGTRADRFSESDSDGSQEDGISALATALYITARERRIEPAVVPRQAVDELVDRRPGETDLDVVRRWEAHLESLGHDVDDKTDPVSARWHRLRYDHDPELYWDDALAQHGYGLTAIRYVLSDHVGLAF</sequence>
<accession>A0ACD4ZUW6</accession>
<dbReference type="EMBL" id="CP109109">
    <property type="protein sequence ID" value="WSC01602.1"/>
    <property type="molecule type" value="Genomic_DNA"/>
</dbReference>
<organism evidence="1 2">
    <name type="scientific">Streptomyces scopuliridis</name>
    <dbReference type="NCBI Taxonomy" id="452529"/>
    <lineage>
        <taxon>Bacteria</taxon>
        <taxon>Bacillati</taxon>
        <taxon>Actinomycetota</taxon>
        <taxon>Actinomycetes</taxon>
        <taxon>Kitasatosporales</taxon>
        <taxon>Streptomycetaceae</taxon>
        <taxon>Streptomyces</taxon>
    </lineage>
</organism>
<name>A0ACD4ZUW6_9ACTN</name>
<protein>
    <submittedName>
        <fullName evidence="1">Uncharacterized protein</fullName>
    </submittedName>
</protein>
<dbReference type="Proteomes" id="UP001348369">
    <property type="component" value="Chromosome"/>
</dbReference>
<proteinExistence type="predicted"/>
<evidence type="ECO:0000313" key="2">
    <source>
        <dbReference type="Proteomes" id="UP001348369"/>
    </source>
</evidence>